<feature type="transmembrane region" description="Helical" evidence="10">
    <location>
        <begin position="911"/>
        <end position="930"/>
    </location>
</feature>
<feature type="transmembrane region" description="Helical" evidence="10">
    <location>
        <begin position="509"/>
        <end position="530"/>
    </location>
</feature>
<feature type="transmembrane region" description="Helical" evidence="10">
    <location>
        <begin position="417"/>
        <end position="437"/>
    </location>
</feature>
<dbReference type="GO" id="GO:0015369">
    <property type="term" value="F:calcium:proton antiporter activity"/>
    <property type="evidence" value="ECO:0007669"/>
    <property type="project" value="TreeGrafter"/>
</dbReference>
<evidence type="ECO:0000313" key="14">
    <source>
        <dbReference type="Proteomes" id="UP000266861"/>
    </source>
</evidence>
<dbReference type="STRING" id="1348612.A0A397JEX8"/>
<dbReference type="GO" id="GO:0006874">
    <property type="term" value="P:intracellular calcium ion homeostasis"/>
    <property type="evidence" value="ECO:0007669"/>
    <property type="project" value="TreeGrafter"/>
</dbReference>
<feature type="transmembrane region" description="Helical" evidence="10">
    <location>
        <begin position="475"/>
        <end position="497"/>
    </location>
</feature>
<keyword evidence="5 10" id="KW-0812">Transmembrane</keyword>
<dbReference type="InterPro" id="IPR044880">
    <property type="entry name" value="NCX_ion-bd_dom_sf"/>
</dbReference>
<keyword evidence="8 10" id="KW-0472">Membrane</keyword>
<comment type="subcellular location">
    <subcellularLocation>
        <location evidence="1">Endomembrane system</location>
        <topology evidence="1">Multi-pass membrane protein</topology>
    </subcellularLocation>
</comment>
<dbReference type="InterPro" id="IPR004713">
    <property type="entry name" value="CaH_exchang"/>
</dbReference>
<protein>
    <recommendedName>
        <fullName evidence="15">Sodium/calcium exchanger membrane region domain-containing protein</fullName>
    </recommendedName>
</protein>
<feature type="transmembrane region" description="Helical" evidence="10">
    <location>
        <begin position="810"/>
        <end position="834"/>
    </location>
</feature>
<dbReference type="PANTHER" id="PTHR31503:SF10">
    <property type="entry name" value="VNX1 PROTEIN"/>
    <property type="match status" value="1"/>
</dbReference>
<feature type="domain" description="Sodium/calcium exchanger membrane region" evidence="11">
    <location>
        <begin position="777"/>
        <end position="928"/>
    </location>
</feature>
<feature type="compositionally biased region" description="Basic residues" evidence="9">
    <location>
        <begin position="118"/>
        <end position="134"/>
    </location>
</feature>
<proteinExistence type="inferred from homology"/>
<evidence type="ECO:0000256" key="4">
    <source>
        <dbReference type="ARBA" id="ARBA00022553"/>
    </source>
</evidence>
<feature type="transmembrane region" description="Helical" evidence="10">
    <location>
        <begin position="608"/>
        <end position="628"/>
    </location>
</feature>
<feature type="compositionally biased region" description="Acidic residues" evidence="9">
    <location>
        <begin position="98"/>
        <end position="114"/>
    </location>
</feature>
<evidence type="ECO:0000256" key="3">
    <source>
        <dbReference type="ARBA" id="ARBA00022448"/>
    </source>
</evidence>
<organism evidence="13 14">
    <name type="scientific">Diversispora epigaea</name>
    <dbReference type="NCBI Taxonomy" id="1348612"/>
    <lineage>
        <taxon>Eukaryota</taxon>
        <taxon>Fungi</taxon>
        <taxon>Fungi incertae sedis</taxon>
        <taxon>Mucoromycota</taxon>
        <taxon>Glomeromycotina</taxon>
        <taxon>Glomeromycetes</taxon>
        <taxon>Diversisporales</taxon>
        <taxon>Diversisporaceae</taxon>
        <taxon>Diversispora</taxon>
    </lineage>
</organism>
<feature type="transmembrane region" description="Helical" evidence="10">
    <location>
        <begin position="886"/>
        <end position="904"/>
    </location>
</feature>
<evidence type="ECO:0000256" key="2">
    <source>
        <dbReference type="ARBA" id="ARBA00008170"/>
    </source>
</evidence>
<feature type="transmembrane region" description="Helical" evidence="10">
    <location>
        <begin position="449"/>
        <end position="468"/>
    </location>
</feature>
<keyword evidence="3" id="KW-0813">Transport</keyword>
<dbReference type="GO" id="GO:0005774">
    <property type="term" value="C:vacuolar membrane"/>
    <property type="evidence" value="ECO:0007669"/>
    <property type="project" value="UniProtKB-ARBA"/>
</dbReference>
<evidence type="ECO:0000256" key="9">
    <source>
        <dbReference type="SAM" id="MobiDB-lite"/>
    </source>
</evidence>
<dbReference type="EMBL" id="PQFF01000051">
    <property type="protein sequence ID" value="RHZ86127.1"/>
    <property type="molecule type" value="Genomic_DNA"/>
</dbReference>
<feature type="domain" description="Sodium/calcium exchanger membrane region" evidence="11">
    <location>
        <begin position="446"/>
        <end position="627"/>
    </location>
</feature>
<comment type="caution">
    <text evidence="13">The sequence shown here is derived from an EMBL/GenBank/DDBJ whole genome shotgun (WGS) entry which is preliminary data.</text>
</comment>
<feature type="transmembrane region" description="Helical" evidence="10">
    <location>
        <begin position="777"/>
        <end position="798"/>
    </location>
</feature>
<dbReference type="Pfam" id="PF01699">
    <property type="entry name" value="Na_Ca_ex"/>
    <property type="match status" value="2"/>
</dbReference>
<feature type="compositionally biased region" description="Polar residues" evidence="9">
    <location>
        <begin position="78"/>
        <end position="87"/>
    </location>
</feature>
<keyword evidence="4" id="KW-0597">Phosphoprotein</keyword>
<feature type="region of interest" description="Disordered" evidence="9">
    <location>
        <begin position="681"/>
        <end position="701"/>
    </location>
</feature>
<evidence type="ECO:0000256" key="6">
    <source>
        <dbReference type="ARBA" id="ARBA00022989"/>
    </source>
</evidence>
<accession>A0A397JEX8</accession>
<dbReference type="PANTHER" id="PTHR31503">
    <property type="entry name" value="VACUOLAR CALCIUM ION TRANSPORTER"/>
    <property type="match status" value="1"/>
</dbReference>
<dbReference type="Pfam" id="PF03733">
    <property type="entry name" value="YccF"/>
    <property type="match status" value="1"/>
</dbReference>
<evidence type="ECO:0008006" key="15">
    <source>
        <dbReference type="Google" id="ProtNLM"/>
    </source>
</evidence>
<evidence type="ECO:0000256" key="10">
    <source>
        <dbReference type="SAM" id="Phobius"/>
    </source>
</evidence>
<dbReference type="InterPro" id="IPR004837">
    <property type="entry name" value="NaCa_Exmemb"/>
</dbReference>
<evidence type="ECO:0000313" key="13">
    <source>
        <dbReference type="EMBL" id="RHZ86127.1"/>
    </source>
</evidence>
<feature type="transmembrane region" description="Helical" evidence="10">
    <location>
        <begin position="350"/>
        <end position="371"/>
    </location>
</feature>
<evidence type="ECO:0000259" key="12">
    <source>
        <dbReference type="Pfam" id="PF03733"/>
    </source>
</evidence>
<dbReference type="GO" id="GO:0012505">
    <property type="term" value="C:endomembrane system"/>
    <property type="evidence" value="ECO:0007669"/>
    <property type="project" value="UniProtKB-SubCell"/>
</dbReference>
<dbReference type="Proteomes" id="UP000266861">
    <property type="component" value="Unassembled WGS sequence"/>
</dbReference>
<evidence type="ECO:0000256" key="1">
    <source>
        <dbReference type="ARBA" id="ARBA00004127"/>
    </source>
</evidence>
<feature type="domain" description="Inner membrane component" evidence="12">
    <location>
        <begin position="213"/>
        <end position="263"/>
    </location>
</feature>
<evidence type="ECO:0000256" key="7">
    <source>
        <dbReference type="ARBA" id="ARBA00023065"/>
    </source>
</evidence>
<feature type="transmembrane region" description="Helical" evidence="10">
    <location>
        <begin position="542"/>
        <end position="566"/>
    </location>
</feature>
<dbReference type="AlphaFoldDB" id="A0A397JEX8"/>
<evidence type="ECO:0000256" key="8">
    <source>
        <dbReference type="ARBA" id="ARBA00023136"/>
    </source>
</evidence>
<keyword evidence="7" id="KW-0406">Ion transport</keyword>
<evidence type="ECO:0000256" key="5">
    <source>
        <dbReference type="ARBA" id="ARBA00022692"/>
    </source>
</evidence>
<evidence type="ECO:0000259" key="11">
    <source>
        <dbReference type="Pfam" id="PF01699"/>
    </source>
</evidence>
<feature type="transmembrane region" description="Helical" evidence="10">
    <location>
        <begin position="215"/>
        <end position="241"/>
    </location>
</feature>
<name>A0A397JEX8_9GLOM</name>
<dbReference type="OrthoDB" id="16982at2759"/>
<dbReference type="InterPro" id="IPR005185">
    <property type="entry name" value="YccF"/>
</dbReference>
<feature type="region of interest" description="Disordered" evidence="9">
    <location>
        <begin position="1"/>
        <end position="160"/>
    </location>
</feature>
<keyword evidence="14" id="KW-1185">Reference proteome</keyword>
<feature type="transmembrane region" description="Helical" evidence="10">
    <location>
        <begin position="846"/>
        <end position="866"/>
    </location>
</feature>
<sequence length="937" mass="105839">MSNNTNVAGPSDRRTSISSVKSGESNSNSDLRGGQDASKKRTTEQELNNQGDYSKPIGKTPPHSTHSRSHRSRPTSSNGSVRENSPTLRRKTSKSSYLEDEDDILIDGTDDETDDSKKRNKRKNLRKRRSRKPSHSSTNNVILDQDENNNNTESSESEHEITLKDVQDAINHQHPFGLRLWKPALYKKSRTVTRNADSALHSIPTSQLYLYPGNIIWTILFGWWLALVSFIVSIFLLFIPYGGDHYSRVLRGLSYYIFWPFGKYVERVGDWYEDEEDRTHENNNDLHNDSMANGDYHVDEDRPLLGRRTSYGDFRRIKRERLNMFGGLGKIGPAEIVFYFWYYLLLVPSFLLVSSLCWFGIFSIPMAKLTYKLTRYLREEPLTLQFKSGSFSSLSKILLCTTDAVGFQYYKYTYEGVNIIFINLIPLVFFVTFDYYLFEKLPVELQFTFSLLSVIPLSYFIGMAVASISAQSSIGLGAVINATFGSIIEIILYAVALTEGRGKLTEGCVIGSFVAVVLLMPGLSMVCSGLKRKEQRFNSKSAGVTSTMLIMAIIGALTPTLFYQIYAPYQLTCKTKKCEVLTDSCQECEHTPLDPITTVVYKENVKPLMYFCAIILVLSYLIGLWFTLRTHASLVWQTSQHHQNQNQVSTDNQDSRDHQTRLSLYKRLSPLQLLQQLLHLSNPTSTSNPNQPNTTTERPISAPSQLSQLPTHHVQFPLPGSSNENTNLMSQDQNIHFATVAAAAASLAAQAQQFDEEEEEEIAGHDSPNWSKLKSGIILILCTILYSIIAEILVVNVNVIQSHFNFTEKFLGLTIFALVPSATEFINAMAFALYGNIALSMEIGSAYALQICLLQIPTMVAFSAWYNYGETDLKQLGHTFTLVFPRWDAFVVVFSVFLLTYTYIEGKSNYFKGSILILSYLVLIAGFYYAPSSIENY</sequence>
<dbReference type="FunFam" id="1.20.1420.30:FF:000014">
    <property type="entry name" value="Cation/H+ exchanger protein 2"/>
    <property type="match status" value="1"/>
</dbReference>
<comment type="similarity">
    <text evidence="2">Belongs to the Ca(2+):cation antiporter (CaCA) (TC 2.A.19) family.</text>
</comment>
<feature type="compositionally biased region" description="Low complexity" evidence="9">
    <location>
        <begin position="681"/>
        <end position="696"/>
    </location>
</feature>
<feature type="compositionally biased region" description="Low complexity" evidence="9">
    <location>
        <begin position="16"/>
        <end position="29"/>
    </location>
</feature>
<reference evidence="13 14" key="1">
    <citation type="submission" date="2018-08" db="EMBL/GenBank/DDBJ databases">
        <title>Genome and evolution of the arbuscular mycorrhizal fungus Diversispora epigaea (formerly Glomus versiforme) and its bacterial endosymbionts.</title>
        <authorList>
            <person name="Sun X."/>
            <person name="Fei Z."/>
            <person name="Harrison M."/>
        </authorList>
    </citation>
    <scope>NUCLEOTIDE SEQUENCE [LARGE SCALE GENOMIC DNA]</scope>
    <source>
        <strain evidence="13 14">IT104</strain>
    </source>
</reference>
<keyword evidence="6 10" id="KW-1133">Transmembrane helix</keyword>
<dbReference type="Gene3D" id="1.20.1420.30">
    <property type="entry name" value="NCX, central ion-binding region"/>
    <property type="match status" value="2"/>
</dbReference>
<gene>
    <name evidence="13" type="ORF">Glove_54g38</name>
</gene>